<dbReference type="RefSeq" id="WP_260907692.1">
    <property type="nucleotide sequence ID" value="NZ_JAOCZP010000017.1"/>
</dbReference>
<evidence type="ECO:0000259" key="3">
    <source>
        <dbReference type="PROSITE" id="PS51186"/>
    </source>
</evidence>
<dbReference type="Gene3D" id="3.40.630.30">
    <property type="match status" value="1"/>
</dbReference>
<keyword evidence="5" id="KW-1185">Reference proteome</keyword>
<evidence type="ECO:0000256" key="2">
    <source>
        <dbReference type="ARBA" id="ARBA00023315"/>
    </source>
</evidence>
<accession>A0ABT2LVV0</accession>
<evidence type="ECO:0000256" key="1">
    <source>
        <dbReference type="ARBA" id="ARBA00022679"/>
    </source>
</evidence>
<dbReference type="Proteomes" id="UP001320831">
    <property type="component" value="Unassembled WGS sequence"/>
</dbReference>
<evidence type="ECO:0000313" key="4">
    <source>
        <dbReference type="EMBL" id="MCT7378652.1"/>
    </source>
</evidence>
<dbReference type="PROSITE" id="PS51186">
    <property type="entry name" value="GNAT"/>
    <property type="match status" value="1"/>
</dbReference>
<protein>
    <submittedName>
        <fullName evidence="4">GNAT family N-acetyltransferase</fullName>
    </submittedName>
</protein>
<dbReference type="EMBL" id="JAOCZP010000017">
    <property type="protein sequence ID" value="MCT7378652.1"/>
    <property type="molecule type" value="Genomic_DNA"/>
</dbReference>
<proteinExistence type="predicted"/>
<dbReference type="CDD" id="cd04301">
    <property type="entry name" value="NAT_SF"/>
    <property type="match status" value="1"/>
</dbReference>
<feature type="domain" description="N-acetyltransferase" evidence="3">
    <location>
        <begin position="10"/>
        <end position="180"/>
    </location>
</feature>
<comment type="caution">
    <text evidence="4">The sequence shown here is derived from an EMBL/GenBank/DDBJ whole genome shotgun (WGS) entry which is preliminary data.</text>
</comment>
<reference evidence="4 5" key="1">
    <citation type="submission" date="2022-09" db="EMBL/GenBank/DDBJ databases">
        <title>Chelativorans salina sp. nov., a novel slightly halophilic bacterium isolated from a saline lake sediment enrichment.</title>
        <authorList>
            <person name="Gao L."/>
            <person name="Fang B.-Z."/>
            <person name="Li W.-J."/>
        </authorList>
    </citation>
    <scope>NUCLEOTIDE SEQUENCE [LARGE SCALE GENOMIC DNA]</scope>
    <source>
        <strain evidence="4 5">EGI FJ00035</strain>
    </source>
</reference>
<dbReference type="InterPro" id="IPR000182">
    <property type="entry name" value="GNAT_dom"/>
</dbReference>
<gene>
    <name evidence="4" type="ORF">N5A92_26960</name>
</gene>
<dbReference type="PANTHER" id="PTHR43877">
    <property type="entry name" value="AMINOALKYLPHOSPHONATE N-ACETYLTRANSFERASE-RELATED-RELATED"/>
    <property type="match status" value="1"/>
</dbReference>
<dbReference type="InterPro" id="IPR016181">
    <property type="entry name" value="Acyl_CoA_acyltransferase"/>
</dbReference>
<keyword evidence="1" id="KW-0808">Transferase</keyword>
<dbReference type="InterPro" id="IPR050832">
    <property type="entry name" value="Bact_Acetyltransf"/>
</dbReference>
<dbReference type="Pfam" id="PF13508">
    <property type="entry name" value="Acetyltransf_7"/>
    <property type="match status" value="1"/>
</dbReference>
<organism evidence="4 5">
    <name type="scientific">Chelativorans salis</name>
    <dbReference type="NCBI Taxonomy" id="2978478"/>
    <lineage>
        <taxon>Bacteria</taxon>
        <taxon>Pseudomonadati</taxon>
        <taxon>Pseudomonadota</taxon>
        <taxon>Alphaproteobacteria</taxon>
        <taxon>Hyphomicrobiales</taxon>
        <taxon>Phyllobacteriaceae</taxon>
        <taxon>Chelativorans</taxon>
    </lineage>
</organism>
<sequence>MSKNTTMRGYIIRNARPADIAAIRAMQERSMWVLGGDFYEAGALASFLTEFGTMDDAIVDEGHFFVAENDRGAILGSGGWTRLRPGYANGLGTGGQTADRPTVRSVFVDPAATRRGVASAIMLRVERDAVEHGIQTLHLTATLSGVALYEHLGYRAEEAMAVCLSNQTRFACVRMAKRLPTLREQAA</sequence>
<name>A0ABT2LVV0_9HYPH</name>
<keyword evidence="2" id="KW-0012">Acyltransferase</keyword>
<dbReference type="SUPFAM" id="SSF55729">
    <property type="entry name" value="Acyl-CoA N-acyltransferases (Nat)"/>
    <property type="match status" value="1"/>
</dbReference>
<evidence type="ECO:0000313" key="5">
    <source>
        <dbReference type="Proteomes" id="UP001320831"/>
    </source>
</evidence>